<comment type="caution">
    <text evidence="2">The sequence shown here is derived from an EMBL/GenBank/DDBJ whole genome shotgun (WGS) entry which is preliminary data.</text>
</comment>
<dbReference type="PROSITE" id="PS51340">
    <property type="entry name" value="MOSC"/>
    <property type="match status" value="1"/>
</dbReference>
<accession>A0ABX0KWP4</accession>
<protein>
    <submittedName>
        <fullName evidence="2">Sulfurase</fullName>
    </submittedName>
</protein>
<dbReference type="Gene3D" id="2.40.33.20">
    <property type="entry name" value="PK beta-barrel domain-like"/>
    <property type="match status" value="1"/>
</dbReference>
<dbReference type="InterPro" id="IPR011037">
    <property type="entry name" value="Pyrv_Knase-like_insert_dom_sf"/>
</dbReference>
<proteinExistence type="predicted"/>
<dbReference type="PANTHER" id="PTHR36930:SF1">
    <property type="entry name" value="MOSC DOMAIN-CONTAINING PROTEIN"/>
    <property type="match status" value="1"/>
</dbReference>
<sequence length="152" mass="16771">MIVERIFISPERGAAQAECEQITVQSQKGIQGDRNFCKRTHPGQNITLAEAEEIERFCTEHSRPADLSVTRRNLITRGVRLNELVNVEFSIGNVRLRGIELCEPCSLMGNSLSSETLSSAAVIKHWLHRGGLLADVLSSGEITRGDGIKIDT</sequence>
<evidence type="ECO:0000313" key="3">
    <source>
        <dbReference type="Proteomes" id="UP000712570"/>
    </source>
</evidence>
<dbReference type="PANTHER" id="PTHR36930">
    <property type="entry name" value="METAL-SULFUR CLUSTER BIOSYNTHESIS PROTEINS YUAD-RELATED"/>
    <property type="match status" value="1"/>
</dbReference>
<evidence type="ECO:0000259" key="1">
    <source>
        <dbReference type="PROSITE" id="PS51340"/>
    </source>
</evidence>
<reference evidence="2 3" key="1">
    <citation type="submission" date="2020-03" db="EMBL/GenBank/DDBJ databases">
        <title>Draft genome sequence of environmentally isolated violet-colored cultures.</title>
        <authorList>
            <person name="Wilson H.S."/>
        </authorList>
    </citation>
    <scope>NUCLEOTIDE SEQUENCE [LARGE SCALE GENOMIC DNA]</scope>
    <source>
        <strain evidence="2 3">HSC-16F04</strain>
    </source>
</reference>
<dbReference type="Proteomes" id="UP000712570">
    <property type="component" value="Unassembled WGS sequence"/>
</dbReference>
<dbReference type="RefSeq" id="WP_166820805.1">
    <property type="nucleotide sequence ID" value="NZ_JAAOLX010000001.1"/>
</dbReference>
<evidence type="ECO:0000313" key="2">
    <source>
        <dbReference type="EMBL" id="NHQ84633.1"/>
    </source>
</evidence>
<dbReference type="InterPro" id="IPR005302">
    <property type="entry name" value="MoCF_Sase_C"/>
</dbReference>
<dbReference type="EMBL" id="JAAOLX010000001">
    <property type="protein sequence ID" value="NHQ84633.1"/>
    <property type="molecule type" value="Genomic_DNA"/>
</dbReference>
<gene>
    <name evidence="2" type="ORF">HA050_00690</name>
</gene>
<keyword evidence="3" id="KW-1185">Reference proteome</keyword>
<feature type="domain" description="MOSC" evidence="1">
    <location>
        <begin position="17"/>
        <end position="151"/>
    </location>
</feature>
<organism evidence="2 3">
    <name type="scientific">Iodobacter violaceini</name>
    <dbReference type="NCBI Taxonomy" id="3044271"/>
    <lineage>
        <taxon>Bacteria</taxon>
        <taxon>Pseudomonadati</taxon>
        <taxon>Pseudomonadota</taxon>
        <taxon>Betaproteobacteria</taxon>
        <taxon>Neisseriales</taxon>
        <taxon>Chitinibacteraceae</taxon>
        <taxon>Iodobacter</taxon>
    </lineage>
</organism>
<name>A0ABX0KWP4_9NEIS</name>
<dbReference type="Pfam" id="PF03473">
    <property type="entry name" value="MOSC"/>
    <property type="match status" value="1"/>
</dbReference>
<dbReference type="SUPFAM" id="SSF50800">
    <property type="entry name" value="PK beta-barrel domain-like"/>
    <property type="match status" value="1"/>
</dbReference>
<dbReference type="InterPro" id="IPR052716">
    <property type="entry name" value="MOSC_domain"/>
</dbReference>